<dbReference type="EMBL" id="JAUESC010000381">
    <property type="protein sequence ID" value="KAK0590817.1"/>
    <property type="molecule type" value="Genomic_DNA"/>
</dbReference>
<organism evidence="2 3">
    <name type="scientific">Acer saccharum</name>
    <name type="common">Sugar maple</name>
    <dbReference type="NCBI Taxonomy" id="4024"/>
    <lineage>
        <taxon>Eukaryota</taxon>
        <taxon>Viridiplantae</taxon>
        <taxon>Streptophyta</taxon>
        <taxon>Embryophyta</taxon>
        <taxon>Tracheophyta</taxon>
        <taxon>Spermatophyta</taxon>
        <taxon>Magnoliopsida</taxon>
        <taxon>eudicotyledons</taxon>
        <taxon>Gunneridae</taxon>
        <taxon>Pentapetalae</taxon>
        <taxon>rosids</taxon>
        <taxon>malvids</taxon>
        <taxon>Sapindales</taxon>
        <taxon>Sapindaceae</taxon>
        <taxon>Hippocastanoideae</taxon>
        <taxon>Acereae</taxon>
        <taxon>Acer</taxon>
    </lineage>
</organism>
<protein>
    <submittedName>
        <fullName evidence="2">Uncharacterized protein</fullName>
    </submittedName>
</protein>
<name>A0AA39VSD0_ACESA</name>
<reference evidence="2" key="1">
    <citation type="journal article" date="2022" name="Plant J.">
        <title>Strategies of tolerance reflected in two North American maple genomes.</title>
        <authorList>
            <person name="McEvoy S.L."/>
            <person name="Sezen U.U."/>
            <person name="Trouern-Trend A."/>
            <person name="McMahon S.M."/>
            <person name="Schaberg P.G."/>
            <person name="Yang J."/>
            <person name="Wegrzyn J.L."/>
            <person name="Swenson N.G."/>
        </authorList>
    </citation>
    <scope>NUCLEOTIDE SEQUENCE</scope>
    <source>
        <strain evidence="2">NS2018</strain>
    </source>
</reference>
<sequence>MKKKRLEASSTVASNGGCLLPPDSQRKKEREKELKQDNFIDGDNREVVDGTGNNCEDFDGSHKTPTTRRTDFSQDLRYFRLGFVFKYDIVDFLKFISFWLVLI</sequence>
<comment type="caution">
    <text evidence="2">The sequence shown here is derived from an EMBL/GenBank/DDBJ whole genome shotgun (WGS) entry which is preliminary data.</text>
</comment>
<evidence type="ECO:0000256" key="1">
    <source>
        <dbReference type="SAM" id="MobiDB-lite"/>
    </source>
</evidence>
<evidence type="ECO:0000313" key="3">
    <source>
        <dbReference type="Proteomes" id="UP001168877"/>
    </source>
</evidence>
<feature type="region of interest" description="Disordered" evidence="1">
    <location>
        <begin position="1"/>
        <end position="68"/>
    </location>
</feature>
<dbReference type="AlphaFoldDB" id="A0AA39VSD0"/>
<accession>A0AA39VSD0</accession>
<proteinExistence type="predicted"/>
<dbReference type="Proteomes" id="UP001168877">
    <property type="component" value="Unassembled WGS sequence"/>
</dbReference>
<gene>
    <name evidence="2" type="ORF">LWI29_032041</name>
</gene>
<reference evidence="2" key="2">
    <citation type="submission" date="2023-06" db="EMBL/GenBank/DDBJ databases">
        <authorList>
            <person name="Swenson N.G."/>
            <person name="Wegrzyn J.L."/>
            <person name="Mcevoy S.L."/>
        </authorList>
    </citation>
    <scope>NUCLEOTIDE SEQUENCE</scope>
    <source>
        <strain evidence="2">NS2018</strain>
        <tissue evidence="2">Leaf</tissue>
    </source>
</reference>
<feature type="compositionally biased region" description="Basic and acidic residues" evidence="1">
    <location>
        <begin position="24"/>
        <end position="48"/>
    </location>
</feature>
<keyword evidence="3" id="KW-1185">Reference proteome</keyword>
<evidence type="ECO:0000313" key="2">
    <source>
        <dbReference type="EMBL" id="KAK0590817.1"/>
    </source>
</evidence>